<dbReference type="Pfam" id="PF25534">
    <property type="entry name" value="DUF7918"/>
    <property type="match status" value="1"/>
</dbReference>
<feature type="domain" description="DUF7918" evidence="1">
    <location>
        <begin position="6"/>
        <end position="216"/>
    </location>
</feature>
<proteinExistence type="predicted"/>
<dbReference type="EMBL" id="BABT02000007">
    <property type="protein sequence ID" value="GAA93528.1"/>
    <property type="molecule type" value="Genomic_DNA"/>
</dbReference>
<dbReference type="OrthoDB" id="3237202at2759"/>
<dbReference type="PANTHER" id="PTHR36223:SF1">
    <property type="entry name" value="TRANSCRIPTION ELONGATION FACTOR EAF N-TERMINAL DOMAIN-CONTAINING PROTEIN"/>
    <property type="match status" value="1"/>
</dbReference>
<dbReference type="OMA" id="PRKACET"/>
<dbReference type="AlphaFoldDB" id="G7DSG8"/>
<dbReference type="InParanoid" id="G7DSG8"/>
<evidence type="ECO:0000313" key="2">
    <source>
        <dbReference type="EMBL" id="GAA93528.1"/>
    </source>
</evidence>
<organism evidence="2 3">
    <name type="scientific">Mixia osmundae (strain CBS 9802 / IAM 14324 / JCM 22182 / KY 12970)</name>
    <dbReference type="NCBI Taxonomy" id="764103"/>
    <lineage>
        <taxon>Eukaryota</taxon>
        <taxon>Fungi</taxon>
        <taxon>Dikarya</taxon>
        <taxon>Basidiomycota</taxon>
        <taxon>Pucciniomycotina</taxon>
        <taxon>Mixiomycetes</taxon>
        <taxon>Mixiales</taxon>
        <taxon>Mixiaceae</taxon>
        <taxon>Mixia</taxon>
    </lineage>
</organism>
<sequence>MLHPAGVEAWLLVDGQRAEEYAVEQQGSKMECIIESKPGSRFSVHFLARAGSDATRFATTYQLSIDGSPLKHRLHLRLGRAPRECGWKGYDVDRTTTKAFTFARIETSDDPVETMQDHTLLEGLGKLVITGKRGVSQKSAVQQNQVYETDRVAPVIDEKMKKGQLLHQTKAGADLSPRKACETWTMTQTYDTDEAPFVSLTFRYVSREALELEGLVDMPEPEQEPDAKPVRSKVRPTGKVIVIEDDEPPRKRDMAKIESDELTLLPAPTKMIKTEAKPILLD</sequence>
<evidence type="ECO:0000313" key="3">
    <source>
        <dbReference type="Proteomes" id="UP000009131"/>
    </source>
</evidence>
<name>G7DSG8_MIXOS</name>
<dbReference type="Proteomes" id="UP000009131">
    <property type="component" value="Unassembled WGS sequence"/>
</dbReference>
<gene>
    <name evidence="2" type="primary">Mo00169</name>
    <name evidence="2" type="ORF">E5Q_00169</name>
</gene>
<accession>G7DSG8</accession>
<dbReference type="PANTHER" id="PTHR36223">
    <property type="entry name" value="BETA-LACTAMASE-TYPE TRANSPEPTIDASE FOLD DOMAIN CONTAINING PROTEIN"/>
    <property type="match status" value="1"/>
</dbReference>
<reference evidence="2 3" key="1">
    <citation type="journal article" date="2011" name="J. Gen. Appl. Microbiol.">
        <title>Draft genome sequencing of the enigmatic basidiomycete Mixia osmundae.</title>
        <authorList>
            <person name="Nishida H."/>
            <person name="Nagatsuka Y."/>
            <person name="Sugiyama J."/>
        </authorList>
    </citation>
    <scope>NUCLEOTIDE SEQUENCE [LARGE SCALE GENOMIC DNA]</scope>
    <source>
        <strain evidence="3">CBS 9802 / IAM 14324 / JCM 22182 / KY 12970</strain>
    </source>
</reference>
<comment type="caution">
    <text evidence="2">The sequence shown here is derived from an EMBL/GenBank/DDBJ whole genome shotgun (WGS) entry which is preliminary data.</text>
</comment>
<dbReference type="HOGENOM" id="CLU_987257_0_0_1"/>
<dbReference type="InterPro" id="IPR057678">
    <property type="entry name" value="DUF7918"/>
</dbReference>
<dbReference type="STRING" id="764103.G7DSG8"/>
<protein>
    <recommendedName>
        <fullName evidence="1">DUF7918 domain-containing protein</fullName>
    </recommendedName>
</protein>
<dbReference type="RefSeq" id="XP_014566564.1">
    <property type="nucleotide sequence ID" value="XM_014711078.1"/>
</dbReference>
<evidence type="ECO:0000259" key="1">
    <source>
        <dbReference type="Pfam" id="PF25534"/>
    </source>
</evidence>
<keyword evidence="3" id="KW-1185">Reference proteome</keyword>
<reference evidence="2 3" key="2">
    <citation type="journal article" date="2012" name="Open Biol.">
        <title>Characteristics of nucleosomes and linker DNA regions on the genome of the basidiomycete Mixia osmundae revealed by mono- and dinucleosome mapping.</title>
        <authorList>
            <person name="Nishida H."/>
            <person name="Kondo S."/>
            <person name="Matsumoto T."/>
            <person name="Suzuki Y."/>
            <person name="Yoshikawa H."/>
            <person name="Taylor T.D."/>
            <person name="Sugiyama J."/>
        </authorList>
    </citation>
    <scope>NUCLEOTIDE SEQUENCE [LARGE SCALE GENOMIC DNA]</scope>
    <source>
        <strain evidence="3">CBS 9802 / IAM 14324 / JCM 22182 / KY 12970</strain>
    </source>
</reference>